<evidence type="ECO:0000256" key="1">
    <source>
        <dbReference type="SAM" id="MobiDB-lite"/>
    </source>
</evidence>
<evidence type="ECO:0000313" key="3">
    <source>
        <dbReference type="Proteomes" id="UP000504636"/>
    </source>
</evidence>
<dbReference type="GeneID" id="54464578"/>
<reference evidence="4" key="2">
    <citation type="submission" date="2020-04" db="EMBL/GenBank/DDBJ databases">
        <authorList>
            <consortium name="NCBI Genome Project"/>
        </authorList>
    </citation>
    <scope>NUCLEOTIDE SEQUENCE</scope>
    <source>
        <strain evidence="4">CBS 304.34</strain>
    </source>
</reference>
<gene>
    <name evidence="2 4" type="ORF">BDZ99DRAFT_499891</name>
</gene>
<organism evidence="2">
    <name type="scientific">Mytilinidion resinicola</name>
    <dbReference type="NCBI Taxonomy" id="574789"/>
    <lineage>
        <taxon>Eukaryota</taxon>
        <taxon>Fungi</taxon>
        <taxon>Dikarya</taxon>
        <taxon>Ascomycota</taxon>
        <taxon>Pezizomycotina</taxon>
        <taxon>Dothideomycetes</taxon>
        <taxon>Pleosporomycetidae</taxon>
        <taxon>Mytilinidiales</taxon>
        <taxon>Mytilinidiaceae</taxon>
        <taxon>Mytilinidion</taxon>
    </lineage>
</organism>
<reference evidence="4" key="3">
    <citation type="submission" date="2025-04" db="UniProtKB">
        <authorList>
            <consortium name="RefSeq"/>
        </authorList>
    </citation>
    <scope>IDENTIFICATION</scope>
    <source>
        <strain evidence="4">CBS 304.34</strain>
    </source>
</reference>
<reference evidence="2 4" key="1">
    <citation type="journal article" date="2020" name="Stud. Mycol.">
        <title>101 Dothideomycetes genomes: a test case for predicting lifestyles and emergence of pathogens.</title>
        <authorList>
            <person name="Haridas S."/>
            <person name="Albert R."/>
            <person name="Binder M."/>
            <person name="Bloem J."/>
            <person name="Labutti K."/>
            <person name="Salamov A."/>
            <person name="Andreopoulos B."/>
            <person name="Baker S."/>
            <person name="Barry K."/>
            <person name="Bills G."/>
            <person name="Bluhm B."/>
            <person name="Cannon C."/>
            <person name="Castanera R."/>
            <person name="Culley D."/>
            <person name="Daum C."/>
            <person name="Ezra D."/>
            <person name="Gonzalez J."/>
            <person name="Henrissat B."/>
            <person name="Kuo A."/>
            <person name="Liang C."/>
            <person name="Lipzen A."/>
            <person name="Lutzoni F."/>
            <person name="Magnuson J."/>
            <person name="Mondo S."/>
            <person name="Nolan M."/>
            <person name="Ohm R."/>
            <person name="Pangilinan J."/>
            <person name="Park H.-J."/>
            <person name="Ramirez L."/>
            <person name="Alfaro M."/>
            <person name="Sun H."/>
            <person name="Tritt A."/>
            <person name="Yoshinaga Y."/>
            <person name="Zwiers L.-H."/>
            <person name="Turgeon B."/>
            <person name="Goodwin S."/>
            <person name="Spatafora J."/>
            <person name="Crous P."/>
            <person name="Grigoriev I."/>
        </authorList>
    </citation>
    <scope>NUCLEOTIDE SEQUENCE</scope>
    <source>
        <strain evidence="2 4">CBS 304.34</strain>
    </source>
</reference>
<proteinExistence type="predicted"/>
<dbReference type="RefSeq" id="XP_033575593.1">
    <property type="nucleotide sequence ID" value="XM_033723685.1"/>
</dbReference>
<protein>
    <submittedName>
        <fullName evidence="2 4">Uncharacterized protein</fullName>
    </submittedName>
</protein>
<dbReference type="AlphaFoldDB" id="A0A6A6YJ82"/>
<dbReference type="EMBL" id="MU003703">
    <property type="protein sequence ID" value="KAF2808629.1"/>
    <property type="molecule type" value="Genomic_DNA"/>
</dbReference>
<accession>A0A6A6YJ82</accession>
<keyword evidence="3" id="KW-1185">Reference proteome</keyword>
<sequence>MPAGIPPNPRSAFTSSSNSARKDDENDSDDIEGDEPEQYIASLATRSSGNNASAGVYDDELPTPVGTLCPLSLEQLKELADSGYEFVIELQKGQYDFIRKAYGRVKATPDGDIQNDDWNIGFESCVTLTCSIAKSLLLEIMGGNLARPHPSRAQGVKQALEANREHSTYDVPAHPSIFARYLTDDTGLSPTPREQVRAVHYLHIYADQYPESYALAYDIDNVMSTEKRTWTKEECEKGSRRYLNADNASIISEAK</sequence>
<feature type="region of interest" description="Disordered" evidence="1">
    <location>
        <begin position="1"/>
        <end position="38"/>
    </location>
</feature>
<feature type="compositionally biased region" description="Acidic residues" evidence="1">
    <location>
        <begin position="25"/>
        <end position="37"/>
    </location>
</feature>
<evidence type="ECO:0000313" key="4">
    <source>
        <dbReference type="RefSeq" id="XP_033575593.1"/>
    </source>
</evidence>
<name>A0A6A6YJ82_9PEZI</name>
<dbReference type="Proteomes" id="UP000504636">
    <property type="component" value="Unplaced"/>
</dbReference>
<evidence type="ECO:0000313" key="2">
    <source>
        <dbReference type="EMBL" id="KAF2808629.1"/>
    </source>
</evidence>